<dbReference type="PRINTS" id="PR00344">
    <property type="entry name" value="BCTRLSENSOR"/>
</dbReference>
<reference evidence="10 11" key="1">
    <citation type="submission" date="2024-02" db="EMBL/GenBank/DDBJ databases">
        <authorList>
            <person name="Grouzdev D."/>
        </authorList>
    </citation>
    <scope>NUCLEOTIDE SEQUENCE [LARGE SCALE GENOMIC DNA]</scope>
    <source>
        <strain evidence="10 11">9N</strain>
    </source>
</reference>
<dbReference type="SUPFAM" id="SSF52172">
    <property type="entry name" value="CheY-like"/>
    <property type="match status" value="1"/>
</dbReference>
<dbReference type="PROSITE" id="PS50110">
    <property type="entry name" value="RESPONSE_REGULATORY"/>
    <property type="match status" value="1"/>
</dbReference>
<evidence type="ECO:0000256" key="6">
    <source>
        <dbReference type="SAM" id="MobiDB-lite"/>
    </source>
</evidence>
<dbReference type="SMART" id="SM00387">
    <property type="entry name" value="HATPase_c"/>
    <property type="match status" value="1"/>
</dbReference>
<dbReference type="EMBL" id="JAZHYN010000012">
    <property type="protein sequence ID" value="MEF3366098.1"/>
    <property type="molecule type" value="Genomic_DNA"/>
</dbReference>
<comment type="caution">
    <text evidence="10">The sequence shown here is derived from an EMBL/GenBank/DDBJ whole genome shotgun (WGS) entry which is preliminary data.</text>
</comment>
<dbReference type="Gene3D" id="3.30.565.10">
    <property type="entry name" value="Histidine kinase-like ATPase, C-terminal domain"/>
    <property type="match status" value="1"/>
</dbReference>
<dbReference type="EC" id="2.7.13.3" evidence="2"/>
<dbReference type="PROSITE" id="PS50109">
    <property type="entry name" value="HIS_KIN"/>
    <property type="match status" value="1"/>
</dbReference>
<dbReference type="PANTHER" id="PTHR43065">
    <property type="entry name" value="SENSOR HISTIDINE KINASE"/>
    <property type="match status" value="1"/>
</dbReference>
<dbReference type="InterPro" id="IPR036890">
    <property type="entry name" value="HATPase_C_sf"/>
</dbReference>
<evidence type="ECO:0000256" key="2">
    <source>
        <dbReference type="ARBA" id="ARBA00012438"/>
    </source>
</evidence>
<dbReference type="PANTHER" id="PTHR43065:SF49">
    <property type="entry name" value="HISTIDINE KINASE"/>
    <property type="match status" value="1"/>
</dbReference>
<feature type="domain" description="Response regulatory" evidence="9">
    <location>
        <begin position="516"/>
        <end position="631"/>
    </location>
</feature>
<dbReference type="InterPro" id="IPR003661">
    <property type="entry name" value="HisK_dim/P_dom"/>
</dbReference>
<evidence type="ECO:0000256" key="5">
    <source>
        <dbReference type="SAM" id="Coils"/>
    </source>
</evidence>
<evidence type="ECO:0000256" key="4">
    <source>
        <dbReference type="PROSITE-ProRule" id="PRU00169"/>
    </source>
</evidence>
<dbReference type="InterPro" id="IPR003594">
    <property type="entry name" value="HATPase_dom"/>
</dbReference>
<evidence type="ECO:0000259" key="8">
    <source>
        <dbReference type="PROSITE" id="PS50109"/>
    </source>
</evidence>
<dbReference type="CDD" id="cd00082">
    <property type="entry name" value="HisKA"/>
    <property type="match status" value="1"/>
</dbReference>
<keyword evidence="7" id="KW-0812">Transmembrane</keyword>
<dbReference type="Pfam" id="PF02518">
    <property type="entry name" value="HATPase_c"/>
    <property type="match status" value="1"/>
</dbReference>
<evidence type="ECO:0000256" key="3">
    <source>
        <dbReference type="ARBA" id="ARBA00022553"/>
    </source>
</evidence>
<keyword evidence="11" id="KW-1185">Reference proteome</keyword>
<evidence type="ECO:0000259" key="9">
    <source>
        <dbReference type="PROSITE" id="PS50110"/>
    </source>
</evidence>
<keyword evidence="7" id="KW-0472">Membrane</keyword>
<dbReference type="SMART" id="SM00448">
    <property type="entry name" value="REC"/>
    <property type="match status" value="1"/>
</dbReference>
<dbReference type="CDD" id="cd19410">
    <property type="entry name" value="HK9-like_sensor"/>
    <property type="match status" value="1"/>
</dbReference>
<dbReference type="SUPFAM" id="SSF55874">
    <property type="entry name" value="ATPase domain of HSP90 chaperone/DNA topoisomerase II/histidine kinase"/>
    <property type="match status" value="1"/>
</dbReference>
<dbReference type="InterPro" id="IPR005467">
    <property type="entry name" value="His_kinase_dom"/>
</dbReference>
<accession>A0ABU7XHU3</accession>
<comment type="catalytic activity">
    <reaction evidence="1">
        <text>ATP + protein L-histidine = ADP + protein N-phospho-L-histidine.</text>
        <dbReference type="EC" id="2.7.13.3"/>
    </reaction>
</comment>
<feature type="coiled-coil region" evidence="5">
    <location>
        <begin position="210"/>
        <end position="247"/>
    </location>
</feature>
<dbReference type="InterPro" id="IPR011006">
    <property type="entry name" value="CheY-like_superfamily"/>
</dbReference>
<name>A0ABU7XHU3_9HYPH</name>
<feature type="modified residue" description="4-aspartylphosphate" evidence="4">
    <location>
        <position position="566"/>
    </location>
</feature>
<keyword evidence="7" id="KW-1133">Transmembrane helix</keyword>
<gene>
    <name evidence="10" type="ORF">V3H18_06060</name>
</gene>
<evidence type="ECO:0000256" key="1">
    <source>
        <dbReference type="ARBA" id="ARBA00000085"/>
    </source>
</evidence>
<dbReference type="Pfam" id="PF00072">
    <property type="entry name" value="Response_reg"/>
    <property type="match status" value="1"/>
</dbReference>
<dbReference type="InterPro" id="IPR036097">
    <property type="entry name" value="HisK_dim/P_sf"/>
</dbReference>
<sequence length="634" mass="69723">MTLAKKAQSPEITALVLGFAILAAATFLAVHAEHDRRVSGHWVRHTLKVESCLNRFFGRLQKAESDERGYLLTHEDQYRQSYESVIPSLDKELASLESLLADNPSQSEKIAQIRPLMSERLQLLGRKAKLIEEGRQDEAVAILRGGRGHELMERMEALIGELMGEEERLLHQREQALETDSASLLNAIGALMAGIAFFGIFAITTAFRQRRALEESRDSLKRAYDDLLSETAKRESLETQLRQAQKLEALGHLAGGIAHDFNNMLGVIVASLNLLRRKLPRGENDYETLIDSAMDGADRAGAVVRRLLGFSRQQPLSPTTLDANKLIADTSNLLRRALGEKVALETALAEDLWITRADQHELESAIVNLAVNARDAMSNRGKLTIETANCYLDNAYAAENVDVTPGQYVMIAVTDTGQGMPPEVVAQAFDPFFTTKPVGKGTGLGLSQVHGFVKQSGGHVKIYSEPGRGTCIKLYLPRDKGDSDAAGATRPANAPEAQPDEAPKALDLPLGKPEEIVLIVEDDDVSRRIAAQGVRELGYTTLEANGGPEAISILRDRSDVLLMITDLVMPEMDGSRLAREATFRHPSLRVLYITGYSRNAVFRNGALDPKVDLLVKPFTLEQLAVKIRSIIDRK</sequence>
<dbReference type="Proteomes" id="UP001350748">
    <property type="component" value="Unassembled WGS sequence"/>
</dbReference>
<dbReference type="InterPro" id="IPR007891">
    <property type="entry name" value="CHASE3"/>
</dbReference>
<evidence type="ECO:0000313" key="11">
    <source>
        <dbReference type="Proteomes" id="UP001350748"/>
    </source>
</evidence>
<keyword evidence="5" id="KW-0175">Coiled coil</keyword>
<protein>
    <recommendedName>
        <fullName evidence="2">histidine kinase</fullName>
        <ecNumber evidence="2">2.7.13.3</ecNumber>
    </recommendedName>
</protein>
<evidence type="ECO:0000313" key="10">
    <source>
        <dbReference type="EMBL" id="MEF3366098.1"/>
    </source>
</evidence>
<dbReference type="InterPro" id="IPR001789">
    <property type="entry name" value="Sig_transdc_resp-reg_receiver"/>
</dbReference>
<feature type="domain" description="Histidine kinase" evidence="8">
    <location>
        <begin position="256"/>
        <end position="480"/>
    </location>
</feature>
<dbReference type="CDD" id="cd16919">
    <property type="entry name" value="HATPase_CckA-like"/>
    <property type="match status" value="1"/>
</dbReference>
<evidence type="ECO:0000256" key="7">
    <source>
        <dbReference type="SAM" id="Phobius"/>
    </source>
</evidence>
<dbReference type="Gene3D" id="3.40.50.2300">
    <property type="match status" value="1"/>
</dbReference>
<dbReference type="Gene3D" id="1.10.287.130">
    <property type="match status" value="1"/>
</dbReference>
<dbReference type="SMART" id="SM00388">
    <property type="entry name" value="HisKA"/>
    <property type="match status" value="1"/>
</dbReference>
<dbReference type="InterPro" id="IPR004358">
    <property type="entry name" value="Sig_transdc_His_kin-like_C"/>
</dbReference>
<dbReference type="SUPFAM" id="SSF47384">
    <property type="entry name" value="Homodimeric domain of signal transducing histidine kinase"/>
    <property type="match status" value="1"/>
</dbReference>
<feature type="region of interest" description="Disordered" evidence="6">
    <location>
        <begin position="482"/>
        <end position="507"/>
    </location>
</feature>
<feature type="transmembrane region" description="Helical" evidence="7">
    <location>
        <begin position="184"/>
        <end position="207"/>
    </location>
</feature>
<organism evidence="10 11">
    <name type="scientific">Methylocystis borbori</name>
    <dbReference type="NCBI Taxonomy" id="3118750"/>
    <lineage>
        <taxon>Bacteria</taxon>
        <taxon>Pseudomonadati</taxon>
        <taxon>Pseudomonadota</taxon>
        <taxon>Alphaproteobacteria</taxon>
        <taxon>Hyphomicrobiales</taxon>
        <taxon>Methylocystaceae</taxon>
        <taxon>Methylocystis</taxon>
    </lineage>
</organism>
<proteinExistence type="predicted"/>
<dbReference type="RefSeq" id="WP_332081068.1">
    <property type="nucleotide sequence ID" value="NZ_JAZHYN010000012.1"/>
</dbReference>
<dbReference type="Pfam" id="PF05227">
    <property type="entry name" value="CHASE3"/>
    <property type="match status" value="1"/>
</dbReference>
<keyword evidence="3 4" id="KW-0597">Phosphoprotein</keyword>